<evidence type="ECO:0000259" key="2">
    <source>
        <dbReference type="Pfam" id="PF00586"/>
    </source>
</evidence>
<reference evidence="4" key="1">
    <citation type="submission" date="2018-07" db="EMBL/GenBank/DDBJ databases">
        <authorList>
            <consortium name="NARMS: The National Antimicrobial Resistance Monitoring System"/>
        </authorList>
    </citation>
    <scope>NUCLEOTIDE SEQUENCE</scope>
    <source>
        <strain evidence="4">CVM N17C543</strain>
    </source>
</reference>
<dbReference type="AlphaFoldDB" id="A0A5T1UY91"/>
<protein>
    <submittedName>
        <fullName evidence="4">Hydrogenase expression/formation protein HypE</fullName>
    </submittedName>
</protein>
<dbReference type="Gene3D" id="3.90.650.10">
    <property type="entry name" value="PurM-like C-terminal domain"/>
    <property type="match status" value="1"/>
</dbReference>
<comment type="similarity">
    <text evidence="1">Belongs to the HypE family.</text>
</comment>
<dbReference type="Pfam" id="PF00586">
    <property type="entry name" value="AIRS"/>
    <property type="match status" value="1"/>
</dbReference>
<dbReference type="InterPro" id="IPR011854">
    <property type="entry name" value="HypE"/>
</dbReference>
<dbReference type="InterPro" id="IPR016188">
    <property type="entry name" value="PurM-like_N"/>
</dbReference>
<dbReference type="PANTHER" id="PTHR30303:SF0">
    <property type="entry name" value="CARBAMOYL DEHYDRATASE HYPE"/>
    <property type="match status" value="1"/>
</dbReference>
<evidence type="ECO:0000259" key="3">
    <source>
        <dbReference type="Pfam" id="PF02769"/>
    </source>
</evidence>
<dbReference type="GO" id="GO:0051604">
    <property type="term" value="P:protein maturation"/>
    <property type="evidence" value="ECO:0007669"/>
    <property type="project" value="TreeGrafter"/>
</dbReference>
<dbReference type="InterPro" id="IPR036676">
    <property type="entry name" value="PurM-like_C_sf"/>
</dbReference>
<dbReference type="PIRSF" id="PIRSF005644">
    <property type="entry name" value="Hdrgns_mtr_HypE"/>
    <property type="match status" value="1"/>
</dbReference>
<gene>
    <name evidence="4" type="primary">hypE</name>
    <name evidence="4" type="ORF">DSX21_03175</name>
</gene>
<dbReference type="SUPFAM" id="SSF55326">
    <property type="entry name" value="PurM N-terminal domain-like"/>
    <property type="match status" value="1"/>
</dbReference>
<name>A0A5T1UY91_CAMCO</name>
<dbReference type="InterPro" id="IPR010918">
    <property type="entry name" value="PurM-like_C_dom"/>
</dbReference>
<evidence type="ECO:0000256" key="1">
    <source>
        <dbReference type="ARBA" id="ARBA00006243"/>
    </source>
</evidence>
<feature type="domain" description="PurM-like C-terminal" evidence="3">
    <location>
        <begin position="154"/>
        <end position="302"/>
    </location>
</feature>
<accession>A0A5T1UY91</accession>
<organism evidence="4">
    <name type="scientific">Campylobacter coli</name>
    <dbReference type="NCBI Taxonomy" id="195"/>
    <lineage>
        <taxon>Bacteria</taxon>
        <taxon>Pseudomonadati</taxon>
        <taxon>Campylobacterota</taxon>
        <taxon>Epsilonproteobacteria</taxon>
        <taxon>Campylobacterales</taxon>
        <taxon>Campylobacteraceae</taxon>
        <taxon>Campylobacter</taxon>
    </lineage>
</organism>
<feature type="domain" description="PurM-like N-terminal" evidence="2">
    <location>
        <begin position="35"/>
        <end position="144"/>
    </location>
</feature>
<dbReference type="Pfam" id="PF02769">
    <property type="entry name" value="AIRS_C"/>
    <property type="match status" value="1"/>
</dbReference>
<proteinExistence type="inferred from homology"/>
<dbReference type="InterPro" id="IPR036921">
    <property type="entry name" value="PurM-like_N_sf"/>
</dbReference>
<dbReference type="PANTHER" id="PTHR30303">
    <property type="entry name" value="HYDROGENASE ISOENZYMES FORMATION PROTEIN HYPE"/>
    <property type="match status" value="1"/>
</dbReference>
<sequence>MKNISLAHGGGGEEMNELLTKLFKIFDSKILNESNDAAILGNLALSTDSFVLSPIFLDDEVNIGKLCVCGSVNDVLMVGAKPKYLSLGLILEEGFELEKLERILKSIKEECEKCGVMLVCGDTKVVPKGKADEIYINTTALGEIISKKESKNIKAGLSILLSGDIGRHGASVLIKRNELEADIKSDCKALDKEVLELLEKDIKVVAMRDVTRGGLSAVLNEWAKQSGNDLLIFEEKIIIQDEVLGLCELFGYEAYELANEGTFILCVEKEDELKALEILKKYNVNASIIGEVLEEKKARVILQNAYGAKRFLESPKGELLPRIC</sequence>
<dbReference type="CDD" id="cd02197">
    <property type="entry name" value="HypE"/>
    <property type="match status" value="1"/>
</dbReference>
<comment type="caution">
    <text evidence="4">The sequence shown here is derived from an EMBL/GenBank/DDBJ whole genome shotgun (WGS) entry which is preliminary data.</text>
</comment>
<dbReference type="Gene3D" id="3.30.1330.10">
    <property type="entry name" value="PurM-like, N-terminal domain"/>
    <property type="match status" value="1"/>
</dbReference>
<dbReference type="SUPFAM" id="SSF56042">
    <property type="entry name" value="PurM C-terminal domain-like"/>
    <property type="match status" value="1"/>
</dbReference>
<dbReference type="NCBIfam" id="TIGR02124">
    <property type="entry name" value="hypE"/>
    <property type="match status" value="1"/>
</dbReference>
<evidence type="ECO:0000313" key="4">
    <source>
        <dbReference type="EMBL" id="EAL6877176.1"/>
    </source>
</evidence>
<dbReference type="EMBL" id="AACQHX010000003">
    <property type="protein sequence ID" value="EAL6877176.1"/>
    <property type="molecule type" value="Genomic_DNA"/>
</dbReference>